<evidence type="ECO:0000313" key="3">
    <source>
        <dbReference type="EMBL" id="GBP56859.1"/>
    </source>
</evidence>
<dbReference type="OrthoDB" id="7384592at2759"/>
<dbReference type="AlphaFoldDB" id="A0A4C1X3B9"/>
<proteinExistence type="predicted"/>
<dbReference type="EMBL" id="BGZK01000702">
    <property type="protein sequence ID" value="GBP56859.1"/>
    <property type="molecule type" value="Genomic_DNA"/>
</dbReference>
<feature type="region of interest" description="Disordered" evidence="1">
    <location>
        <begin position="1"/>
        <end position="22"/>
    </location>
</feature>
<name>A0A4C1X3B9_EUMVA</name>
<organism evidence="3 4">
    <name type="scientific">Eumeta variegata</name>
    <name type="common">Bagworm moth</name>
    <name type="synonym">Eumeta japonica</name>
    <dbReference type="NCBI Taxonomy" id="151549"/>
    <lineage>
        <taxon>Eukaryota</taxon>
        <taxon>Metazoa</taxon>
        <taxon>Ecdysozoa</taxon>
        <taxon>Arthropoda</taxon>
        <taxon>Hexapoda</taxon>
        <taxon>Insecta</taxon>
        <taxon>Pterygota</taxon>
        <taxon>Neoptera</taxon>
        <taxon>Endopterygota</taxon>
        <taxon>Lepidoptera</taxon>
        <taxon>Glossata</taxon>
        <taxon>Ditrysia</taxon>
        <taxon>Tineoidea</taxon>
        <taxon>Psychidae</taxon>
        <taxon>Oiketicinae</taxon>
        <taxon>Eumeta</taxon>
    </lineage>
</organism>
<reference evidence="3 4" key="1">
    <citation type="journal article" date="2019" name="Commun. Biol.">
        <title>The bagworm genome reveals a unique fibroin gene that provides high tensile strength.</title>
        <authorList>
            <person name="Kono N."/>
            <person name="Nakamura H."/>
            <person name="Ohtoshi R."/>
            <person name="Tomita M."/>
            <person name="Numata K."/>
            <person name="Arakawa K."/>
        </authorList>
    </citation>
    <scope>NUCLEOTIDE SEQUENCE [LARGE SCALE GENOMIC DNA]</scope>
</reference>
<sequence>MRENKRLRPRPEGERTTERQRGEAAAILTKACACISAAWSTAAAGRARLNACDVGGGHARETSYRLADCHSKYITHARTIGIITKHNSATRRSRLERLDTWNNASEACKSMQSRIGLSVLKTTIRHKYYYIPPHQYVHRKTGNLDLFVVMRRNWETIPLFMVTAAAMGVLSFAITFAIKNKRDKEVCAHDRYVCAPRTSDLCNYNAERGSSTVVAPGGRLCSKRLVQGRADPHSACVRNL</sequence>
<feature type="transmembrane region" description="Helical" evidence="2">
    <location>
        <begin position="159"/>
        <end position="178"/>
    </location>
</feature>
<keyword evidence="2" id="KW-1133">Transmembrane helix</keyword>
<evidence type="ECO:0000256" key="1">
    <source>
        <dbReference type="SAM" id="MobiDB-lite"/>
    </source>
</evidence>
<keyword evidence="2" id="KW-0812">Transmembrane</keyword>
<comment type="caution">
    <text evidence="3">The sequence shown here is derived from an EMBL/GenBank/DDBJ whole genome shotgun (WGS) entry which is preliminary data.</text>
</comment>
<evidence type="ECO:0000256" key="2">
    <source>
        <dbReference type="SAM" id="Phobius"/>
    </source>
</evidence>
<dbReference type="Proteomes" id="UP000299102">
    <property type="component" value="Unassembled WGS sequence"/>
</dbReference>
<gene>
    <name evidence="3" type="ORF">EVAR_41495_1</name>
</gene>
<accession>A0A4C1X3B9</accession>
<evidence type="ECO:0000313" key="4">
    <source>
        <dbReference type="Proteomes" id="UP000299102"/>
    </source>
</evidence>
<keyword evidence="2" id="KW-0472">Membrane</keyword>
<protein>
    <submittedName>
        <fullName evidence="3">Uncharacterized protein</fullName>
    </submittedName>
</protein>
<keyword evidence="4" id="KW-1185">Reference proteome</keyword>